<evidence type="ECO:0000256" key="4">
    <source>
        <dbReference type="ARBA" id="ARBA00035245"/>
    </source>
</evidence>
<dbReference type="Pfam" id="PF00281">
    <property type="entry name" value="Ribosomal_L5"/>
    <property type="match status" value="1"/>
</dbReference>
<evidence type="ECO:0000256" key="3">
    <source>
        <dbReference type="ARBA" id="ARBA00023274"/>
    </source>
</evidence>
<dbReference type="AlphaFoldDB" id="W8JNA1"/>
<dbReference type="GO" id="GO:1990904">
    <property type="term" value="C:ribonucleoprotein complex"/>
    <property type="evidence" value="ECO:0007669"/>
    <property type="project" value="UniProtKB-KW"/>
</dbReference>
<sequence>MKKVNMGRLKKLYTEEIRKVLQEKFNYKNTMQIPVLKKIVISMGLAEAAKDKNIFQSHLEELSMISGQKPLVTKARNSIAGFKLRAGQGIGAKVTLRGARMYDFMDRFCNIVSPRIRDFRGFSRTGDGHGCYSLGLEDQQIFPEIDLDRVKRTQGMNITWVTTAKTNDECTTLLELMGLRFKKT</sequence>
<dbReference type="PIRSF" id="PIRSF002161">
    <property type="entry name" value="Ribosomal_L5"/>
    <property type="match status" value="1"/>
</dbReference>
<dbReference type="HOGENOM" id="CLU_061015_2_1_0"/>
<evidence type="ECO:0000256" key="2">
    <source>
        <dbReference type="ARBA" id="ARBA00022980"/>
    </source>
</evidence>
<dbReference type="Proteomes" id="UP000019433">
    <property type="component" value="Chromosome"/>
</dbReference>
<evidence type="ECO:0000313" key="9">
    <source>
        <dbReference type="EMBL" id="AHK63754.1"/>
    </source>
</evidence>
<dbReference type="PANTHER" id="PTHR11994">
    <property type="entry name" value="60S RIBOSOMAL PROTEIN L11-RELATED"/>
    <property type="match status" value="1"/>
</dbReference>
<dbReference type="GO" id="GO:0000049">
    <property type="term" value="F:tRNA binding"/>
    <property type="evidence" value="ECO:0007669"/>
    <property type="project" value="UniProtKB-UniRule"/>
</dbReference>
<comment type="subunit">
    <text evidence="5">Part of the 50S ribosomal subunit; part of the 5S rRNA/L5/L18/L25 subcomplex. Contacts the 5S rRNA and the P site tRNA. Forms a bridge to the 30S subunit in the 70S ribosome.</text>
</comment>
<keyword evidence="5" id="KW-0820">tRNA-binding</keyword>
<dbReference type="STRING" id="1229831.M832_09070"/>
<dbReference type="InterPro" id="IPR002132">
    <property type="entry name" value="Ribosomal_uL5"/>
</dbReference>
<dbReference type="HAMAP" id="MF_01333_B">
    <property type="entry name" value="Ribosomal_uL5_B"/>
    <property type="match status" value="1"/>
</dbReference>
<dbReference type="eggNOG" id="COG0094">
    <property type="taxonomic scope" value="Bacteria"/>
</dbReference>
<feature type="domain" description="Large ribosomal subunit protein uL5 N-terminal" evidence="7">
    <location>
        <begin position="29"/>
        <end position="85"/>
    </location>
</feature>
<comment type="function">
    <text evidence="5">This is 1 of the proteins that bind and probably mediate the attachment of the 5S RNA into the large ribosomal subunit, where it forms part of the central protuberance. In the 70S ribosome it contacts protein S13 of the 30S subunit (bridge B1b), connecting the 2 subunits; this bridge is implicated in subunit movement. Contacts the P site tRNA; the 5S rRNA and some of its associated proteins might help stabilize positioning of ribosome-bound tRNAs.</text>
</comment>
<dbReference type="GO" id="GO:0003735">
    <property type="term" value="F:structural constituent of ribosome"/>
    <property type="evidence" value="ECO:0007669"/>
    <property type="project" value="InterPro"/>
</dbReference>
<feature type="domain" description="Large ribosomal subunit protein uL5 C-terminal" evidence="8">
    <location>
        <begin position="90"/>
        <end position="181"/>
    </location>
</feature>
<dbReference type="KEGG" id="cav:M832_09070"/>
<dbReference type="PROSITE" id="PS00358">
    <property type="entry name" value="RIBOSOMAL_L5"/>
    <property type="match status" value="1"/>
</dbReference>
<proteinExistence type="inferred from homology"/>
<evidence type="ECO:0000259" key="7">
    <source>
        <dbReference type="Pfam" id="PF00281"/>
    </source>
</evidence>
<accession>W8JNA1</accession>
<dbReference type="PATRIC" id="fig|1229831.3.peg.907"/>
<dbReference type="GO" id="GO:0019843">
    <property type="term" value="F:rRNA binding"/>
    <property type="evidence" value="ECO:0007669"/>
    <property type="project" value="UniProtKB-UniRule"/>
</dbReference>
<dbReference type="NCBIfam" id="NF000585">
    <property type="entry name" value="PRK00010.1"/>
    <property type="match status" value="1"/>
</dbReference>
<keyword evidence="5" id="KW-0699">rRNA-binding</keyword>
<dbReference type="GO" id="GO:0006412">
    <property type="term" value="P:translation"/>
    <property type="evidence" value="ECO:0007669"/>
    <property type="project" value="UniProtKB-UniRule"/>
</dbReference>
<dbReference type="FunFam" id="3.30.1440.10:FF:000001">
    <property type="entry name" value="50S ribosomal protein L5"/>
    <property type="match status" value="1"/>
</dbReference>
<comment type="similarity">
    <text evidence="1 5 6">Belongs to the universal ribosomal protein uL5 family.</text>
</comment>
<dbReference type="Pfam" id="PF00673">
    <property type="entry name" value="Ribosomal_L5_C"/>
    <property type="match status" value="1"/>
</dbReference>
<evidence type="ECO:0000256" key="5">
    <source>
        <dbReference type="HAMAP-Rule" id="MF_01333"/>
    </source>
</evidence>
<reference evidence="9 10" key="1">
    <citation type="journal article" date="2014" name="Syst. Appl. Microbiol.">
        <title>Evidence for the existence of two new members of the family Chlamydiaceae and proposal of Chlamydia avium sp. nov. and Chlamydia gallinacea sp. nov.</title>
        <authorList>
            <person name="Sachse K."/>
            <person name="Laroucau K."/>
            <person name="Riege K."/>
            <person name="Wehner S."/>
            <person name="Dilcher M."/>
            <person name="Creasy H.H."/>
            <person name="Weidmann M."/>
            <person name="Myers G."/>
            <person name="Vorimore F."/>
            <person name="Vicari N."/>
            <person name="Magnino S."/>
            <person name="Liebler-Tenorio E."/>
            <person name="Ruettger A."/>
            <person name="Bavoil P.M."/>
            <person name="Hufert F.T."/>
            <person name="Rossello-Mora R."/>
            <person name="Marz M."/>
        </authorList>
    </citation>
    <scope>NUCLEOTIDE SEQUENCE [LARGE SCALE GENOMIC DNA]</scope>
    <source>
        <strain evidence="9 10">10DC88</strain>
    </source>
</reference>
<evidence type="ECO:0000256" key="1">
    <source>
        <dbReference type="ARBA" id="ARBA00008553"/>
    </source>
</evidence>
<organism evidence="9 10">
    <name type="scientific">Chlamydia avium 10DC88</name>
    <dbReference type="NCBI Taxonomy" id="1229831"/>
    <lineage>
        <taxon>Bacteria</taxon>
        <taxon>Pseudomonadati</taxon>
        <taxon>Chlamydiota</taxon>
        <taxon>Chlamydiia</taxon>
        <taxon>Chlamydiales</taxon>
        <taxon>Chlamydiaceae</taxon>
        <taxon>Chlamydia/Chlamydophila group</taxon>
        <taxon>Chlamydia</taxon>
    </lineage>
</organism>
<dbReference type="InterPro" id="IPR020930">
    <property type="entry name" value="Ribosomal_uL5_bac-type"/>
</dbReference>
<dbReference type="EMBL" id="CP006571">
    <property type="protein sequence ID" value="AHK63754.1"/>
    <property type="molecule type" value="Genomic_DNA"/>
</dbReference>
<gene>
    <name evidence="5 9" type="primary">rplE</name>
    <name evidence="9" type="ORF">M832_09070</name>
</gene>
<dbReference type="InterPro" id="IPR020929">
    <property type="entry name" value="Ribosomal_uL5_CS"/>
</dbReference>
<dbReference type="InterPro" id="IPR022803">
    <property type="entry name" value="Ribosomal_uL5_dom_sf"/>
</dbReference>
<dbReference type="GO" id="GO:0005840">
    <property type="term" value="C:ribosome"/>
    <property type="evidence" value="ECO:0007669"/>
    <property type="project" value="UniProtKB-KW"/>
</dbReference>
<keyword evidence="5" id="KW-0694">RNA-binding</keyword>
<evidence type="ECO:0000313" key="10">
    <source>
        <dbReference type="Proteomes" id="UP000019433"/>
    </source>
</evidence>
<dbReference type="SUPFAM" id="SSF55282">
    <property type="entry name" value="RL5-like"/>
    <property type="match status" value="1"/>
</dbReference>
<evidence type="ECO:0000259" key="8">
    <source>
        <dbReference type="Pfam" id="PF00673"/>
    </source>
</evidence>
<keyword evidence="3 5" id="KW-0687">Ribonucleoprotein</keyword>
<evidence type="ECO:0000256" key="6">
    <source>
        <dbReference type="RuleBase" id="RU003930"/>
    </source>
</evidence>
<dbReference type="InterPro" id="IPR031310">
    <property type="entry name" value="Ribosomal_uL5_N"/>
</dbReference>
<protein>
    <recommendedName>
        <fullName evidence="4 5">Large ribosomal subunit protein uL5</fullName>
    </recommendedName>
</protein>
<dbReference type="InterPro" id="IPR031309">
    <property type="entry name" value="Ribosomal_uL5_C"/>
</dbReference>
<name>W8JNA1_9CHLA</name>
<dbReference type="Gene3D" id="3.30.1440.10">
    <property type="match status" value="1"/>
</dbReference>
<keyword evidence="2 5" id="KW-0689">Ribosomal protein</keyword>